<evidence type="ECO:0000313" key="3">
    <source>
        <dbReference type="EMBL" id="MBL1097901.1"/>
    </source>
</evidence>
<keyword evidence="4" id="KW-1185">Reference proteome</keyword>
<feature type="domain" description="HTH merR-type" evidence="2">
    <location>
        <begin position="3"/>
        <end position="51"/>
    </location>
</feature>
<reference evidence="3 4" key="1">
    <citation type="submission" date="2021-01" db="EMBL/GenBank/DDBJ databases">
        <title>WGS of actinomycetes isolated from Thailand.</title>
        <authorList>
            <person name="Thawai C."/>
        </authorList>
    </citation>
    <scope>NUCLEOTIDE SEQUENCE [LARGE SCALE GENOMIC DNA]</scope>
    <source>
        <strain evidence="3 4">CA1R205</strain>
    </source>
</reference>
<dbReference type="CDD" id="cd04773">
    <property type="entry name" value="HTH_TioE_rpt2"/>
    <property type="match status" value="1"/>
</dbReference>
<evidence type="ECO:0000256" key="1">
    <source>
        <dbReference type="ARBA" id="ARBA00023125"/>
    </source>
</evidence>
<feature type="domain" description="HTH merR-type" evidence="2">
    <location>
        <begin position="124"/>
        <end position="193"/>
    </location>
</feature>
<dbReference type="Pfam" id="PF00376">
    <property type="entry name" value="MerR"/>
    <property type="match status" value="1"/>
</dbReference>
<dbReference type="PANTHER" id="PTHR30204">
    <property type="entry name" value="REDOX-CYCLING DRUG-SENSING TRANSCRIPTIONAL ACTIVATOR SOXR"/>
    <property type="match status" value="1"/>
</dbReference>
<accession>A0ABS1NDL8</accession>
<name>A0ABS1NDL8_9ACTN</name>
<dbReference type="Proteomes" id="UP000634229">
    <property type="component" value="Unassembled WGS sequence"/>
</dbReference>
<dbReference type="Pfam" id="PF13411">
    <property type="entry name" value="MerR_1"/>
    <property type="match status" value="1"/>
</dbReference>
<evidence type="ECO:0000313" key="4">
    <source>
        <dbReference type="Proteomes" id="UP000634229"/>
    </source>
</evidence>
<sequence>MRHLRPVDLAREHGISTQAVRNYEKDGCVPPADRTASGYRTYTASHAAALRAYLALIPAQGYAMSGQIMRALNTGRIDAALTAIDRGHAQLLRDRGTLDAVEEALQDLAPAEGAALQPPTGGVAFSIGELARRLGVTPATLRNWEQAGILTPRREPVSGRRSYGPDDLRDAELTLLLRRGGHGLDHIRTIIEQIRTAGGTQALYAALHDWRQGLTTRGLAMLSASVLVARYVELLDVGTKVGTKDFRKARRGTDASGTES</sequence>
<dbReference type="RefSeq" id="WP_201875313.1">
    <property type="nucleotide sequence ID" value="NZ_JAERRF010000007.1"/>
</dbReference>
<dbReference type="PROSITE" id="PS50937">
    <property type="entry name" value="HTH_MERR_2"/>
    <property type="match status" value="2"/>
</dbReference>
<proteinExistence type="predicted"/>
<dbReference type="PANTHER" id="PTHR30204:SF93">
    <property type="entry name" value="HTH MERR-TYPE DOMAIN-CONTAINING PROTEIN"/>
    <property type="match status" value="1"/>
</dbReference>
<keyword evidence="1" id="KW-0238">DNA-binding</keyword>
<dbReference type="SMART" id="SM00422">
    <property type="entry name" value="HTH_MERR"/>
    <property type="match status" value="2"/>
</dbReference>
<comment type="caution">
    <text evidence="3">The sequence shown here is derived from an EMBL/GenBank/DDBJ whole genome shotgun (WGS) entry which is preliminary data.</text>
</comment>
<gene>
    <name evidence="3" type="ORF">JK363_14705</name>
</gene>
<dbReference type="InterPro" id="IPR000551">
    <property type="entry name" value="MerR-type_HTH_dom"/>
</dbReference>
<organism evidence="3 4">
    <name type="scientific">Streptomyces coffeae</name>
    <dbReference type="NCBI Taxonomy" id="621382"/>
    <lineage>
        <taxon>Bacteria</taxon>
        <taxon>Bacillati</taxon>
        <taxon>Actinomycetota</taxon>
        <taxon>Actinomycetes</taxon>
        <taxon>Kitasatosporales</taxon>
        <taxon>Streptomycetaceae</taxon>
        <taxon>Streptomyces</taxon>
    </lineage>
</organism>
<dbReference type="InterPro" id="IPR047057">
    <property type="entry name" value="MerR_fam"/>
</dbReference>
<dbReference type="Gene3D" id="1.10.1660.10">
    <property type="match status" value="2"/>
</dbReference>
<dbReference type="EMBL" id="JAERRF010000007">
    <property type="protein sequence ID" value="MBL1097901.1"/>
    <property type="molecule type" value="Genomic_DNA"/>
</dbReference>
<dbReference type="InterPro" id="IPR009061">
    <property type="entry name" value="DNA-bd_dom_put_sf"/>
</dbReference>
<protein>
    <submittedName>
        <fullName evidence="3">TioE family transcriptional regulator</fullName>
    </submittedName>
</protein>
<dbReference type="PROSITE" id="PS00552">
    <property type="entry name" value="HTH_MERR_1"/>
    <property type="match status" value="1"/>
</dbReference>
<dbReference type="SUPFAM" id="SSF46955">
    <property type="entry name" value="Putative DNA-binding domain"/>
    <property type="match status" value="2"/>
</dbReference>
<evidence type="ECO:0000259" key="2">
    <source>
        <dbReference type="PROSITE" id="PS50937"/>
    </source>
</evidence>